<name>A0A133NSA6_GARVA</name>
<evidence type="ECO:0000313" key="3">
    <source>
        <dbReference type="Proteomes" id="UP000070687"/>
    </source>
</evidence>
<evidence type="ECO:0000313" key="2">
    <source>
        <dbReference type="EMBL" id="KXA19174.1"/>
    </source>
</evidence>
<proteinExistence type="predicted"/>
<dbReference type="RefSeq" id="WP_081091185.1">
    <property type="nucleotide sequence ID" value="NZ_KQ956870.1"/>
</dbReference>
<dbReference type="PATRIC" id="fig|2702.100.peg.1144"/>
<protein>
    <recommendedName>
        <fullName evidence="1">DUF58 domain-containing protein</fullName>
    </recommendedName>
</protein>
<reference evidence="2 3" key="1">
    <citation type="submission" date="2016-01" db="EMBL/GenBank/DDBJ databases">
        <authorList>
            <person name="Oliw E.H."/>
        </authorList>
    </citation>
    <scope>NUCLEOTIDE SEQUENCE [LARGE SCALE GENOMIC DNA]</scope>
    <source>
        <strain evidence="2 3">PSS_7772B</strain>
    </source>
</reference>
<gene>
    <name evidence="2" type="ORF">HMPREF3208_01159</name>
</gene>
<dbReference type="OrthoDB" id="9776116at2"/>
<dbReference type="AlphaFoldDB" id="A0A133NSA6"/>
<dbReference type="Pfam" id="PF01882">
    <property type="entry name" value="DUF58"/>
    <property type="match status" value="1"/>
</dbReference>
<dbReference type="PANTHER" id="PTHR33608">
    <property type="entry name" value="BLL2464 PROTEIN"/>
    <property type="match status" value="1"/>
</dbReference>
<comment type="caution">
    <text evidence="2">The sequence shown here is derived from an EMBL/GenBank/DDBJ whole genome shotgun (WGS) entry which is preliminary data.</text>
</comment>
<dbReference type="Proteomes" id="UP000070687">
    <property type="component" value="Unassembled WGS sequence"/>
</dbReference>
<evidence type="ECO:0000259" key="1">
    <source>
        <dbReference type="Pfam" id="PF01882"/>
    </source>
</evidence>
<dbReference type="PANTHER" id="PTHR33608:SF6">
    <property type="entry name" value="BLL2464 PROTEIN"/>
    <property type="match status" value="1"/>
</dbReference>
<dbReference type="EMBL" id="LRQB01000075">
    <property type="protein sequence ID" value="KXA19174.1"/>
    <property type="molecule type" value="Genomic_DNA"/>
</dbReference>
<sequence length="362" mass="40642">MIRMSRKQTAPKQKRLPQEHTAVMFENHVKLLSKAVDARANTYKRSVSASKPVRLLLSKPAQEVRRKIEFLDQRIDLPIARRALGLLEGEHPSHRRFGTGDVIDVHAWQPGDEARMMNWSASARTGQPMVSSRERTSSSHTWIVCDASIHMNGSCNSEESLYEVAANVACFFASLSLKRHDAVSLLFGDGNNITTVPTARNLSDFERKLDSTLLHTRHHMRDIDPLITAIKKITDSNSLIVLITDDYALQAHHTESLRKITQHHKLIVITISPINSFDSERNMAISDGVTLRKIPAFLRNQFVMQEVEARRDLRIHALYDMLHGVQVSLIRGSSSQELFHTAAKTVSGAGHLASSLPQEDAQ</sequence>
<accession>A0A133NSA6</accession>
<feature type="domain" description="DUF58" evidence="1">
    <location>
        <begin position="105"/>
        <end position="271"/>
    </location>
</feature>
<organism evidence="2 3">
    <name type="scientific">Gardnerella vaginalis</name>
    <dbReference type="NCBI Taxonomy" id="2702"/>
    <lineage>
        <taxon>Bacteria</taxon>
        <taxon>Bacillati</taxon>
        <taxon>Actinomycetota</taxon>
        <taxon>Actinomycetes</taxon>
        <taxon>Bifidobacteriales</taxon>
        <taxon>Bifidobacteriaceae</taxon>
        <taxon>Gardnerella</taxon>
    </lineage>
</organism>
<dbReference type="InterPro" id="IPR002881">
    <property type="entry name" value="DUF58"/>
</dbReference>